<evidence type="ECO:0000313" key="2">
    <source>
        <dbReference type="Proteomes" id="UP000887540"/>
    </source>
</evidence>
<proteinExistence type="predicted"/>
<feature type="domain" description="Rho-GAP" evidence="1">
    <location>
        <begin position="38"/>
        <end position="119"/>
    </location>
</feature>
<protein>
    <submittedName>
        <fullName evidence="3">Rho-GAP domain-containing protein</fullName>
    </submittedName>
</protein>
<dbReference type="InterPro" id="IPR039767">
    <property type="entry name" value="RALBP1"/>
</dbReference>
<accession>A0A914C9A1</accession>
<dbReference type="Gene3D" id="1.10.555.10">
    <property type="entry name" value="Rho GTPase activation protein"/>
    <property type="match status" value="1"/>
</dbReference>
<dbReference type="InterPro" id="IPR008936">
    <property type="entry name" value="Rho_GTPase_activation_prot"/>
</dbReference>
<dbReference type="PROSITE" id="PS50238">
    <property type="entry name" value="RHOGAP"/>
    <property type="match status" value="1"/>
</dbReference>
<name>A0A914C9A1_9BILA</name>
<dbReference type="GO" id="GO:0007264">
    <property type="term" value="P:small GTPase-mediated signal transduction"/>
    <property type="evidence" value="ECO:0007669"/>
    <property type="project" value="InterPro"/>
</dbReference>
<dbReference type="GO" id="GO:0031267">
    <property type="term" value="F:small GTPase binding"/>
    <property type="evidence" value="ECO:0007669"/>
    <property type="project" value="InterPro"/>
</dbReference>
<dbReference type="PANTHER" id="PTHR12783:SF5">
    <property type="entry name" value="RALA-BINDING PROTEIN 1"/>
    <property type="match status" value="1"/>
</dbReference>
<dbReference type="AlphaFoldDB" id="A0A914C9A1"/>
<dbReference type="GO" id="GO:0005096">
    <property type="term" value="F:GTPase activator activity"/>
    <property type="evidence" value="ECO:0007669"/>
    <property type="project" value="InterPro"/>
</dbReference>
<dbReference type="WBParaSite" id="ACRNAN_Path_643.g2401.t1">
    <property type="protein sequence ID" value="ACRNAN_Path_643.g2401.t1"/>
    <property type="gene ID" value="ACRNAN_Path_643.g2401"/>
</dbReference>
<dbReference type="SUPFAM" id="SSF48350">
    <property type="entry name" value="GTPase activation domain, GAP"/>
    <property type="match status" value="1"/>
</dbReference>
<dbReference type="InterPro" id="IPR000198">
    <property type="entry name" value="RhoGAP_dom"/>
</dbReference>
<dbReference type="Proteomes" id="UP000887540">
    <property type="component" value="Unplaced"/>
</dbReference>
<dbReference type="PANTHER" id="PTHR12783">
    <property type="entry name" value="RALA BINDING PROTEIN 1 RALBP1"/>
    <property type="match status" value="1"/>
</dbReference>
<dbReference type="Pfam" id="PF00620">
    <property type="entry name" value="RhoGAP"/>
    <property type="match status" value="1"/>
</dbReference>
<evidence type="ECO:0000259" key="1">
    <source>
        <dbReference type="PROSITE" id="PS50238"/>
    </source>
</evidence>
<keyword evidence="2" id="KW-1185">Reference proteome</keyword>
<evidence type="ECO:0000313" key="3">
    <source>
        <dbReference type="WBParaSite" id="ACRNAN_Path_643.g2401.t1"/>
    </source>
</evidence>
<organism evidence="2 3">
    <name type="scientific">Acrobeloides nanus</name>
    <dbReference type="NCBI Taxonomy" id="290746"/>
    <lineage>
        <taxon>Eukaryota</taxon>
        <taxon>Metazoa</taxon>
        <taxon>Ecdysozoa</taxon>
        <taxon>Nematoda</taxon>
        <taxon>Chromadorea</taxon>
        <taxon>Rhabditida</taxon>
        <taxon>Tylenchina</taxon>
        <taxon>Cephalobomorpha</taxon>
        <taxon>Cephaloboidea</taxon>
        <taxon>Cephalobidae</taxon>
        <taxon>Acrobeloides</taxon>
    </lineage>
</organism>
<reference evidence="3" key="1">
    <citation type="submission" date="2022-11" db="UniProtKB">
        <authorList>
            <consortium name="WormBaseParasite"/>
        </authorList>
    </citation>
    <scope>IDENTIFICATION</scope>
</reference>
<sequence>MQFSTYVSLREIIIYIEQVTQSKMGTSDVGNFRPTLSISLKQAVINSKCFDGVPVPLIVRQCIDYVEEEGLLAEGIYRVSSPITRLDELERMANHSTPITYINGNNEKRVRIWRFIMQM</sequence>